<dbReference type="EMBL" id="AEAI01000891">
    <property type="protein sequence ID" value="EGH44195.1"/>
    <property type="molecule type" value="Genomic_DNA"/>
</dbReference>
<dbReference type="HOGENOM" id="CLU_2651780_0_0_6"/>
<keyword evidence="2" id="KW-1185">Reference proteome</keyword>
<dbReference type="BioCyc" id="PSYR629263:G11X0-3319-MONOMER"/>
<dbReference type="Proteomes" id="UP000004986">
    <property type="component" value="Unassembled WGS sequence"/>
</dbReference>
<accession>F3GAU5</accession>
<name>F3GAU5_PSESJ</name>
<sequence>MIYAELRPSDVHIDCFSPRKRQIPSCPHITMQSAGQRRFSDIGEAWKQAFRQIVLCFYGMMGLIFHAQETPMPALL</sequence>
<gene>
    <name evidence="1" type="ORF">PSYPI_18091</name>
</gene>
<reference evidence="1 2" key="1">
    <citation type="journal article" date="2011" name="PLoS Pathog.">
        <title>Dynamic evolution of pathogenicity revealed by sequencing and comparative genomics of 19 Pseudomonas syringae isolates.</title>
        <authorList>
            <person name="Baltrus D.A."/>
            <person name="Nishimura M.T."/>
            <person name="Romanchuk A."/>
            <person name="Chang J.H."/>
            <person name="Mukhtar M.S."/>
            <person name="Cherkis K."/>
            <person name="Roach J."/>
            <person name="Grant S.R."/>
            <person name="Jones C.D."/>
            <person name="Dangl J.L."/>
        </authorList>
    </citation>
    <scope>NUCLEOTIDE SEQUENCE [LARGE SCALE GENOMIC DNA]</scope>
    <source>
        <strain evidence="1 2">1704B</strain>
    </source>
</reference>
<organism evidence="1 2">
    <name type="scientific">Pseudomonas syringae pv. pisi str. 1704B</name>
    <dbReference type="NCBI Taxonomy" id="629263"/>
    <lineage>
        <taxon>Bacteria</taxon>
        <taxon>Pseudomonadati</taxon>
        <taxon>Pseudomonadota</taxon>
        <taxon>Gammaproteobacteria</taxon>
        <taxon>Pseudomonadales</taxon>
        <taxon>Pseudomonadaceae</taxon>
        <taxon>Pseudomonas</taxon>
        <taxon>Pseudomonas syringae</taxon>
    </lineage>
</organism>
<evidence type="ECO:0000313" key="1">
    <source>
        <dbReference type="EMBL" id="EGH44195.1"/>
    </source>
</evidence>
<evidence type="ECO:0000313" key="2">
    <source>
        <dbReference type="Proteomes" id="UP000004986"/>
    </source>
</evidence>
<protein>
    <submittedName>
        <fullName evidence="1">Uncharacterized protein</fullName>
    </submittedName>
</protein>
<dbReference type="AlphaFoldDB" id="F3GAU5"/>
<proteinExistence type="predicted"/>
<comment type="caution">
    <text evidence="1">The sequence shown here is derived from an EMBL/GenBank/DDBJ whole genome shotgun (WGS) entry which is preliminary data.</text>
</comment>
<dbReference type="PATRIC" id="fig|629263.4.peg.2967"/>